<dbReference type="PROSITE" id="PS50991">
    <property type="entry name" value="PYR_CT"/>
    <property type="match status" value="1"/>
</dbReference>
<keyword evidence="3 5" id="KW-0456">Lyase</keyword>
<dbReference type="InterPro" id="IPR043594">
    <property type="entry name" value="HMGL"/>
</dbReference>
<dbReference type="FunFam" id="3.20.20.70:FF:000071">
    <property type="entry name" value="Hydroxymethylglutaryl-CoA lyase"/>
    <property type="match status" value="1"/>
</dbReference>
<dbReference type="GO" id="GO:0004419">
    <property type="term" value="F:hydroxymethylglutaryl-CoA lyase activity"/>
    <property type="evidence" value="ECO:0007669"/>
    <property type="project" value="UniProtKB-EC"/>
</dbReference>
<comment type="caution">
    <text evidence="5">The sequence shown here is derived from an EMBL/GenBank/DDBJ whole genome shotgun (WGS) entry which is preliminary data.</text>
</comment>
<dbReference type="EMBL" id="JACHJW010000001">
    <property type="protein sequence ID" value="MBB4956516.1"/>
    <property type="molecule type" value="Genomic_DNA"/>
</dbReference>
<dbReference type="PANTHER" id="PTHR42738:SF7">
    <property type="entry name" value="HYDROXYMETHYLGLUTARYL-COA LYASE"/>
    <property type="match status" value="1"/>
</dbReference>
<dbReference type="RefSeq" id="WP_312881706.1">
    <property type="nucleotide sequence ID" value="NZ_JACHJW010000001.1"/>
</dbReference>
<evidence type="ECO:0000259" key="4">
    <source>
        <dbReference type="PROSITE" id="PS50991"/>
    </source>
</evidence>
<sequence length="294" mass="30464">MEIIEVSPRDGLQNEAVLVSTEDKITLIERSIAAGLRRIEATSFVHPKRVPQMADAEAVMAGVPRRADVSYIGLVLNRRGFDRAIAAGVDEVNCVVVASETFSQRNQGMSVADSVRTVRDLADDARAAGVALSVTIATAFGCPFEGEVPEATVVDLARQVGEFGVDEIALADTIGVGVPTQVARLVAGVGAVAPGVRLRCHFHNTRNTGYANAVAALDAGVTVLDASTGGIGGCPFAPAATGNIATEDLVYLLDRSGVESGVDLRQLIETADWLSGVLGSTVPGQLARAGVFPG</sequence>
<dbReference type="SUPFAM" id="SSF51569">
    <property type="entry name" value="Aldolase"/>
    <property type="match status" value="1"/>
</dbReference>
<feature type="domain" description="Pyruvate carboxyltransferase" evidence="4">
    <location>
        <begin position="1"/>
        <end position="268"/>
    </location>
</feature>
<dbReference type="Pfam" id="PF00682">
    <property type="entry name" value="HMGL-like"/>
    <property type="match status" value="1"/>
</dbReference>
<dbReference type="InterPro" id="IPR013785">
    <property type="entry name" value="Aldolase_TIM"/>
</dbReference>
<dbReference type="EC" id="4.1.3.4" evidence="5"/>
<keyword evidence="6" id="KW-1185">Reference proteome</keyword>
<evidence type="ECO:0000256" key="2">
    <source>
        <dbReference type="ARBA" id="ARBA00022723"/>
    </source>
</evidence>
<dbReference type="Gene3D" id="3.20.20.70">
    <property type="entry name" value="Aldolase class I"/>
    <property type="match status" value="1"/>
</dbReference>
<evidence type="ECO:0000313" key="5">
    <source>
        <dbReference type="EMBL" id="MBB4956516.1"/>
    </source>
</evidence>
<evidence type="ECO:0000313" key="6">
    <source>
        <dbReference type="Proteomes" id="UP000578819"/>
    </source>
</evidence>
<reference evidence="5 6" key="1">
    <citation type="submission" date="2020-08" db="EMBL/GenBank/DDBJ databases">
        <title>Sequencing the genomes of 1000 actinobacteria strains.</title>
        <authorList>
            <person name="Klenk H.-P."/>
        </authorList>
    </citation>
    <scope>NUCLEOTIDE SEQUENCE [LARGE SCALE GENOMIC DNA]</scope>
    <source>
        <strain evidence="5 6">DSM 45886</strain>
    </source>
</reference>
<dbReference type="InterPro" id="IPR000891">
    <property type="entry name" value="PYR_CT"/>
</dbReference>
<dbReference type="GO" id="GO:0046872">
    <property type="term" value="F:metal ion binding"/>
    <property type="evidence" value="ECO:0007669"/>
    <property type="project" value="UniProtKB-KW"/>
</dbReference>
<name>A0A7W7SLA1_9ACTN</name>
<evidence type="ECO:0000256" key="3">
    <source>
        <dbReference type="ARBA" id="ARBA00023239"/>
    </source>
</evidence>
<accession>A0A7W7SLA1</accession>
<keyword evidence="2" id="KW-0479">Metal-binding</keyword>
<evidence type="ECO:0000256" key="1">
    <source>
        <dbReference type="ARBA" id="ARBA00009405"/>
    </source>
</evidence>
<protein>
    <submittedName>
        <fullName evidence="5">Hydroxymethylglutaryl-CoA lyase</fullName>
        <ecNumber evidence="5">4.1.3.4</ecNumber>
    </submittedName>
</protein>
<dbReference type="CDD" id="cd07938">
    <property type="entry name" value="DRE_TIM_HMGL"/>
    <property type="match status" value="1"/>
</dbReference>
<dbReference type="GO" id="GO:0006552">
    <property type="term" value="P:L-leucine catabolic process"/>
    <property type="evidence" value="ECO:0007669"/>
    <property type="project" value="TreeGrafter"/>
</dbReference>
<gene>
    <name evidence="5" type="ORF">FHR38_000249</name>
</gene>
<dbReference type="AlphaFoldDB" id="A0A7W7SLA1"/>
<proteinExistence type="inferred from homology"/>
<dbReference type="Proteomes" id="UP000578819">
    <property type="component" value="Unassembled WGS sequence"/>
</dbReference>
<comment type="similarity">
    <text evidence="1">Belongs to the HMG-CoA lyase family.</text>
</comment>
<organism evidence="5 6">
    <name type="scientific">Micromonospora polyrhachis</name>
    <dbReference type="NCBI Taxonomy" id="1282883"/>
    <lineage>
        <taxon>Bacteria</taxon>
        <taxon>Bacillati</taxon>
        <taxon>Actinomycetota</taxon>
        <taxon>Actinomycetes</taxon>
        <taxon>Micromonosporales</taxon>
        <taxon>Micromonosporaceae</taxon>
        <taxon>Micromonospora</taxon>
    </lineage>
</organism>
<dbReference type="PANTHER" id="PTHR42738">
    <property type="entry name" value="HYDROXYMETHYLGLUTARYL-COA LYASE"/>
    <property type="match status" value="1"/>
</dbReference>
<dbReference type="NCBIfam" id="NF004283">
    <property type="entry name" value="PRK05692.1"/>
    <property type="match status" value="1"/>
</dbReference>
<dbReference type="GO" id="GO:0046951">
    <property type="term" value="P:ketone body biosynthetic process"/>
    <property type="evidence" value="ECO:0007669"/>
    <property type="project" value="TreeGrafter"/>
</dbReference>